<evidence type="ECO:0000313" key="2">
    <source>
        <dbReference type="EMBL" id="CAD6186172.1"/>
    </source>
</evidence>
<evidence type="ECO:0000313" key="3">
    <source>
        <dbReference type="Proteomes" id="UP000835052"/>
    </source>
</evidence>
<feature type="compositionally biased region" description="Basic and acidic residues" evidence="1">
    <location>
        <begin position="67"/>
        <end position="78"/>
    </location>
</feature>
<proteinExistence type="predicted"/>
<dbReference type="Proteomes" id="UP000835052">
    <property type="component" value="Unassembled WGS sequence"/>
</dbReference>
<organism evidence="2 3">
    <name type="scientific">Caenorhabditis auriculariae</name>
    <dbReference type="NCBI Taxonomy" id="2777116"/>
    <lineage>
        <taxon>Eukaryota</taxon>
        <taxon>Metazoa</taxon>
        <taxon>Ecdysozoa</taxon>
        <taxon>Nematoda</taxon>
        <taxon>Chromadorea</taxon>
        <taxon>Rhabditida</taxon>
        <taxon>Rhabditina</taxon>
        <taxon>Rhabditomorpha</taxon>
        <taxon>Rhabditoidea</taxon>
        <taxon>Rhabditidae</taxon>
        <taxon>Peloderinae</taxon>
        <taxon>Caenorhabditis</taxon>
    </lineage>
</organism>
<keyword evidence="3" id="KW-1185">Reference proteome</keyword>
<gene>
    <name evidence="2" type="ORF">CAUJ_LOCUS2091</name>
</gene>
<evidence type="ECO:0000256" key="1">
    <source>
        <dbReference type="SAM" id="MobiDB-lite"/>
    </source>
</evidence>
<dbReference type="EMBL" id="CAJGYM010000004">
    <property type="protein sequence ID" value="CAD6186172.1"/>
    <property type="molecule type" value="Genomic_DNA"/>
</dbReference>
<accession>A0A8S1GTU6</accession>
<protein>
    <submittedName>
        <fullName evidence="2">Uncharacterized protein</fullName>
    </submittedName>
</protein>
<sequence>MSTTKRSHTLSAAAHTNRKRGEAFRIETASVEEVCEKSWQLEHRNGVERSATGFVRRRQRATGPAVRRSEMDGKRGCAEEAASDGQTPADVSVSDRRGRIDFGSRHAAGKTFALSSILHKRKGRGFESNVEVLQLSTVEQRILQLKLMENEL</sequence>
<reference evidence="2" key="1">
    <citation type="submission" date="2020-10" db="EMBL/GenBank/DDBJ databases">
        <authorList>
            <person name="Kikuchi T."/>
        </authorList>
    </citation>
    <scope>NUCLEOTIDE SEQUENCE</scope>
    <source>
        <strain evidence="2">NKZ352</strain>
    </source>
</reference>
<dbReference type="AlphaFoldDB" id="A0A8S1GTU6"/>
<feature type="region of interest" description="Disordered" evidence="1">
    <location>
        <begin position="52"/>
        <end position="93"/>
    </location>
</feature>
<name>A0A8S1GTU6_9PELO</name>
<comment type="caution">
    <text evidence="2">The sequence shown here is derived from an EMBL/GenBank/DDBJ whole genome shotgun (WGS) entry which is preliminary data.</text>
</comment>